<evidence type="ECO:0000313" key="3">
    <source>
        <dbReference type="Proteomes" id="UP001365128"/>
    </source>
</evidence>
<organism evidence="2 3">
    <name type="scientific">Phyllosticta citricarpa</name>
    <dbReference type="NCBI Taxonomy" id="55181"/>
    <lineage>
        <taxon>Eukaryota</taxon>
        <taxon>Fungi</taxon>
        <taxon>Dikarya</taxon>
        <taxon>Ascomycota</taxon>
        <taxon>Pezizomycotina</taxon>
        <taxon>Dothideomycetes</taxon>
        <taxon>Dothideomycetes incertae sedis</taxon>
        <taxon>Botryosphaeriales</taxon>
        <taxon>Phyllostictaceae</taxon>
        <taxon>Phyllosticta</taxon>
    </lineage>
</organism>
<feature type="chain" id="PRO_5047444372" evidence="1">
    <location>
        <begin position="19"/>
        <end position="72"/>
    </location>
</feature>
<gene>
    <name evidence="2" type="ORF">IWX46DRAFT_616550</name>
</gene>
<evidence type="ECO:0000313" key="2">
    <source>
        <dbReference type="EMBL" id="KAK7530111.1"/>
    </source>
</evidence>
<accession>A0ABR1L4E2</accession>
<comment type="caution">
    <text evidence="2">The sequence shown here is derived from an EMBL/GenBank/DDBJ whole genome shotgun (WGS) entry which is preliminary data.</text>
</comment>
<dbReference type="EMBL" id="JBBPDW010000064">
    <property type="protein sequence ID" value="KAK7530111.1"/>
    <property type="molecule type" value="Genomic_DNA"/>
</dbReference>
<dbReference type="Proteomes" id="UP001365128">
    <property type="component" value="Unassembled WGS sequence"/>
</dbReference>
<name>A0ABR1L4E2_9PEZI</name>
<evidence type="ECO:0000256" key="1">
    <source>
        <dbReference type="SAM" id="SignalP"/>
    </source>
</evidence>
<reference evidence="2 3" key="1">
    <citation type="submission" date="2024-04" db="EMBL/GenBank/DDBJ databases">
        <title>Phyllosticta paracitricarpa is synonymous to the EU quarantine fungus P. citricarpa based on phylogenomic analyses.</title>
        <authorList>
            <consortium name="Lawrence Berkeley National Laboratory"/>
            <person name="Van Ingen-Buijs V.A."/>
            <person name="Van Westerhoven A.C."/>
            <person name="Haridas S."/>
            <person name="Skiadas P."/>
            <person name="Martin F."/>
            <person name="Groenewald J.Z."/>
            <person name="Crous P.W."/>
            <person name="Seidl M.F."/>
        </authorList>
    </citation>
    <scope>NUCLEOTIDE SEQUENCE [LARGE SCALE GENOMIC DNA]</scope>
    <source>
        <strain evidence="2 3">CBS 122670</strain>
    </source>
</reference>
<keyword evidence="3" id="KW-1185">Reference proteome</keyword>
<keyword evidence="1" id="KW-0732">Signal</keyword>
<protein>
    <submittedName>
        <fullName evidence="2">Uncharacterized protein</fullName>
    </submittedName>
</protein>
<sequence>MSVARHVVLFWPLWSFTGLQVWRRVAVGQVLQFSLPFMPLTTPFMISAEVYPAIGVPCRLQRRPIALCIAPD</sequence>
<feature type="signal peptide" evidence="1">
    <location>
        <begin position="1"/>
        <end position="18"/>
    </location>
</feature>
<proteinExistence type="predicted"/>